<protein>
    <recommendedName>
        <fullName evidence="1">SMP-30/Gluconolactonase/LRE-like region domain-containing protein</fullName>
    </recommendedName>
</protein>
<dbReference type="SUPFAM" id="SSF63829">
    <property type="entry name" value="Calcium-dependent phosphotriesterase"/>
    <property type="match status" value="1"/>
</dbReference>
<feature type="domain" description="SMP-30/Gluconolactonase/LRE-like region" evidence="1">
    <location>
        <begin position="24"/>
        <end position="256"/>
    </location>
</feature>
<dbReference type="Pfam" id="PF08450">
    <property type="entry name" value="SGL"/>
    <property type="match status" value="1"/>
</dbReference>
<dbReference type="Gene3D" id="2.120.10.30">
    <property type="entry name" value="TolB, C-terminal domain"/>
    <property type="match status" value="1"/>
</dbReference>
<evidence type="ECO:0000259" key="1">
    <source>
        <dbReference type="Pfam" id="PF08450"/>
    </source>
</evidence>
<dbReference type="PANTHER" id="PTHR47572">
    <property type="entry name" value="LIPOPROTEIN-RELATED"/>
    <property type="match status" value="1"/>
</dbReference>
<reference evidence="2" key="3">
    <citation type="submission" date="2020-06" db="EMBL/GenBank/DDBJ databases">
        <authorList>
            <person name="Studholme D.J."/>
        </authorList>
    </citation>
    <scope>NUCLEOTIDE SEQUENCE</scope>
    <source>
        <strain evidence="2">NZFS 2646</strain>
        <strain evidence="3">NZFS 3630</strain>
    </source>
</reference>
<dbReference type="EMBL" id="MAYM02002330">
    <property type="protein sequence ID" value="RLM96174.1"/>
    <property type="molecule type" value="Genomic_DNA"/>
</dbReference>
<dbReference type="InterPro" id="IPR051262">
    <property type="entry name" value="SMP-30/CGR1_Lactonase"/>
</dbReference>
<dbReference type="EMBL" id="JPWV03000237">
    <property type="protein sequence ID" value="KAG2520498.1"/>
    <property type="molecule type" value="Genomic_DNA"/>
</dbReference>
<comment type="caution">
    <text evidence="4">The sequence shown here is derived from an EMBL/GenBank/DDBJ whole genome shotgun (WGS) entry which is preliminary data.</text>
</comment>
<dbReference type="EMBL" id="JPWU03000243">
    <property type="protein sequence ID" value="KAG2521610.1"/>
    <property type="molecule type" value="Genomic_DNA"/>
</dbReference>
<dbReference type="InterPro" id="IPR013658">
    <property type="entry name" value="SGL"/>
</dbReference>
<evidence type="ECO:0000313" key="2">
    <source>
        <dbReference type="EMBL" id="KAG2520498.1"/>
    </source>
</evidence>
<proteinExistence type="predicted"/>
<evidence type="ECO:0000313" key="4">
    <source>
        <dbReference type="EMBL" id="RLM96174.1"/>
    </source>
</evidence>
<dbReference type="Proteomes" id="UP000792063">
    <property type="component" value="Unassembled WGS sequence"/>
</dbReference>
<dbReference type="AlphaFoldDB" id="A0A3R7J414"/>
<evidence type="ECO:0000313" key="5">
    <source>
        <dbReference type="Proteomes" id="UP000285883"/>
    </source>
</evidence>
<gene>
    <name evidence="4" type="ORF">BBI17_005141</name>
    <name evidence="2" type="ORF">JM16_006270</name>
    <name evidence="3" type="ORF">JM18_005315</name>
</gene>
<name>A0A3R7J414_9STRA</name>
<sequence length="279" mass="29644">MEDVVIRCHGAKICSPFVIAGSGDAIYYVSAGTGEVFEFHSPDSHTAIVFSGGEPFGAQFDHRGRLHLADCAHAAILRVDDSAQPGVMVKAYEDRTFQGPNGITFADDDTLFFTDSGPLGETTLEKPRGSVFCIALSPSGGQVLRPLMMECLAHPWGIAISPTTGVLFVAETMQNRVLRLTQRPSNSYHASVFYQFSGGMGPSGIACDANGTLYVGHYDFSGGSTSTGKISVISSDGLLQRTIEIPGTEITGVCLSADGEFVIATEASTNSIHRVPTRR</sequence>
<accession>A0A3R7J414</accession>
<dbReference type="PANTHER" id="PTHR47572:SF5">
    <property type="entry name" value="BLR2277 PROTEIN"/>
    <property type="match status" value="1"/>
</dbReference>
<dbReference type="InterPro" id="IPR011042">
    <property type="entry name" value="6-blade_b-propeller_TolB-like"/>
</dbReference>
<organism evidence="4 5">
    <name type="scientific">Phytophthora kernoviae</name>
    <dbReference type="NCBI Taxonomy" id="325452"/>
    <lineage>
        <taxon>Eukaryota</taxon>
        <taxon>Sar</taxon>
        <taxon>Stramenopiles</taxon>
        <taxon>Oomycota</taxon>
        <taxon>Peronosporomycetes</taxon>
        <taxon>Peronosporales</taxon>
        <taxon>Peronosporaceae</taxon>
        <taxon>Phytophthora</taxon>
    </lineage>
</organism>
<dbReference type="Proteomes" id="UP000285883">
    <property type="component" value="Unassembled WGS sequence"/>
</dbReference>
<evidence type="ECO:0000313" key="3">
    <source>
        <dbReference type="EMBL" id="KAG2521610.1"/>
    </source>
</evidence>
<reference evidence="4 5" key="2">
    <citation type="submission" date="2018-07" db="EMBL/GenBank/DDBJ databases">
        <title>Genome sequencing of oomycete isolates from Chile give support for New Zealand origin for Phytophthora kernoviae and make available the first Nothophytophthora sp. genome.</title>
        <authorList>
            <person name="Studholme D.J."/>
            <person name="Sanfuentes E."/>
            <person name="Panda P."/>
            <person name="Hill R."/>
            <person name="Sambles C."/>
            <person name="Grant M."/>
            <person name="Williams N.M."/>
            <person name="Mcdougal R.L."/>
        </authorList>
    </citation>
    <scope>NUCLEOTIDE SEQUENCE [LARGE SCALE GENOMIC DNA]</scope>
    <source>
        <strain evidence="4">Chile2</strain>
    </source>
</reference>
<dbReference type="Proteomes" id="UP000785171">
    <property type="component" value="Unassembled WGS sequence"/>
</dbReference>
<reference evidence="2" key="1">
    <citation type="journal article" date="2015" name="Genom Data">
        <title>Genome sequences of six Phytophthora species associated with forests in New Zealand.</title>
        <authorList>
            <person name="Studholme D.J."/>
            <person name="McDougal R.L."/>
            <person name="Sambles C."/>
            <person name="Hansen E."/>
            <person name="Hardy G."/>
            <person name="Grant M."/>
            <person name="Ganley R.J."/>
            <person name="Williams N.M."/>
        </authorList>
    </citation>
    <scope>NUCLEOTIDE SEQUENCE</scope>
    <source>
        <strain evidence="2">NZFS 2646</strain>
        <strain evidence="3">NZFS 3630</strain>
    </source>
</reference>